<dbReference type="HOGENOM" id="CLU_084469_0_1_5"/>
<protein>
    <submittedName>
        <fullName evidence="2">Respiratory nitrate reductase chaperone NarJ</fullName>
    </submittedName>
</protein>
<accession>Q0AL53</accession>
<dbReference type="PANTHER" id="PTHR43680">
    <property type="entry name" value="NITRATE REDUCTASE MOLYBDENUM COFACTOR ASSEMBLY CHAPERONE"/>
    <property type="match status" value="1"/>
</dbReference>
<dbReference type="GO" id="GO:0016530">
    <property type="term" value="F:metallochaperone activity"/>
    <property type="evidence" value="ECO:0007669"/>
    <property type="project" value="TreeGrafter"/>
</dbReference>
<proteinExistence type="predicted"/>
<dbReference type="NCBIfam" id="TIGR00684">
    <property type="entry name" value="narJ"/>
    <property type="match status" value="1"/>
</dbReference>
<dbReference type="SUPFAM" id="SSF89155">
    <property type="entry name" value="TorD-like"/>
    <property type="match status" value="1"/>
</dbReference>
<dbReference type="OrthoDB" id="8478585at2"/>
<dbReference type="GO" id="GO:0042128">
    <property type="term" value="P:nitrate assimilation"/>
    <property type="evidence" value="ECO:0007669"/>
    <property type="project" value="UniProtKB-KW"/>
</dbReference>
<dbReference type="Proteomes" id="UP000001964">
    <property type="component" value="Chromosome"/>
</dbReference>
<reference evidence="2 3" key="1">
    <citation type="submission" date="2006-08" db="EMBL/GenBank/DDBJ databases">
        <title>Complete sequence of Maricaulis maris MCS10.</title>
        <authorList>
            <consortium name="US DOE Joint Genome Institute"/>
            <person name="Copeland A."/>
            <person name="Lucas S."/>
            <person name="Lapidus A."/>
            <person name="Barry K."/>
            <person name="Detter J.C."/>
            <person name="Glavina del Rio T."/>
            <person name="Hammon N."/>
            <person name="Israni S."/>
            <person name="Dalin E."/>
            <person name="Tice H."/>
            <person name="Pitluck S."/>
            <person name="Saunders E."/>
            <person name="Brettin T."/>
            <person name="Bruce D."/>
            <person name="Han C."/>
            <person name="Tapia R."/>
            <person name="Gilna P."/>
            <person name="Schmutz J."/>
            <person name="Larimer F."/>
            <person name="Land M."/>
            <person name="Hauser L."/>
            <person name="Kyrpides N."/>
            <person name="Mikhailova N."/>
            <person name="Viollier P."/>
            <person name="Stephens C."/>
            <person name="Richardson P."/>
        </authorList>
    </citation>
    <scope>NUCLEOTIDE SEQUENCE [LARGE SCALE GENOMIC DNA]</scope>
    <source>
        <strain evidence="2 3">MCS10</strain>
    </source>
</reference>
<dbReference type="InterPro" id="IPR036411">
    <property type="entry name" value="TorD-like_sf"/>
</dbReference>
<dbReference type="InterPro" id="IPR020945">
    <property type="entry name" value="DMSO/NO3_reduct_chaperone"/>
</dbReference>
<dbReference type="Gene3D" id="1.10.3480.10">
    <property type="entry name" value="TorD-like"/>
    <property type="match status" value="1"/>
</dbReference>
<dbReference type="GO" id="GO:0051131">
    <property type="term" value="P:chaperone-mediated protein complex assembly"/>
    <property type="evidence" value="ECO:0007669"/>
    <property type="project" value="InterPro"/>
</dbReference>
<name>Q0AL53_MARMM</name>
<dbReference type="Pfam" id="PF02613">
    <property type="entry name" value="Nitrate_red_del"/>
    <property type="match status" value="1"/>
</dbReference>
<keyword evidence="3" id="KW-1185">Reference proteome</keyword>
<dbReference type="eggNOG" id="COG2180">
    <property type="taxonomic scope" value="Bacteria"/>
</dbReference>
<dbReference type="STRING" id="394221.Mmar10_2704"/>
<dbReference type="PANTHER" id="PTHR43680:SF2">
    <property type="entry name" value="NITRATE REDUCTASE MOLYBDENUM COFACTOR ASSEMBLY CHAPERONE NARJ"/>
    <property type="match status" value="1"/>
</dbReference>
<sequence>MTLSFKVYAALLSYPTEDIRAAAPAFAGALDEEALLAPGDRTGVAQLIEELASQDLYELQARYVDLFDRSRALSLHLFEHVHGESRDRGQAMVDLKALYESHGLEITASELPDFLPLFLEYLSLRPLEEAKALLGETAHVLDALAERLGKRKSVYQAVLLDLARIAVRPAELEKSAVETPAEDPQTLEAIDQAWEEEQVRFGPDPSAGCPVAENMLTKMAVPPAAASDEGRRP</sequence>
<dbReference type="EMBL" id="CP000449">
    <property type="protein sequence ID" value="ABI66990.1"/>
    <property type="molecule type" value="Genomic_DNA"/>
</dbReference>
<dbReference type="KEGG" id="mmr:Mmar10_2704"/>
<dbReference type="GO" id="GO:0051082">
    <property type="term" value="F:unfolded protein binding"/>
    <property type="evidence" value="ECO:0007669"/>
    <property type="project" value="InterPro"/>
</dbReference>
<evidence type="ECO:0000313" key="2">
    <source>
        <dbReference type="EMBL" id="ABI66990.1"/>
    </source>
</evidence>
<evidence type="ECO:0000256" key="1">
    <source>
        <dbReference type="ARBA" id="ARBA00023063"/>
    </source>
</evidence>
<dbReference type="AlphaFoldDB" id="Q0AL53"/>
<dbReference type="RefSeq" id="WP_011644634.1">
    <property type="nucleotide sequence ID" value="NC_008347.1"/>
</dbReference>
<dbReference type="InterPro" id="IPR003765">
    <property type="entry name" value="NO3_reductase_chaperone_NarJ"/>
</dbReference>
<gene>
    <name evidence="2" type="ordered locus">Mmar10_2704</name>
</gene>
<evidence type="ECO:0000313" key="3">
    <source>
        <dbReference type="Proteomes" id="UP000001964"/>
    </source>
</evidence>
<organism evidence="2 3">
    <name type="scientific">Maricaulis maris (strain MCS10)</name>
    <name type="common">Caulobacter maris</name>
    <dbReference type="NCBI Taxonomy" id="394221"/>
    <lineage>
        <taxon>Bacteria</taxon>
        <taxon>Pseudomonadati</taxon>
        <taxon>Pseudomonadota</taxon>
        <taxon>Alphaproteobacteria</taxon>
        <taxon>Maricaulales</taxon>
        <taxon>Maricaulaceae</taxon>
        <taxon>Maricaulis</taxon>
    </lineage>
</organism>
<keyword evidence="1" id="KW-0534">Nitrate assimilation</keyword>